<dbReference type="InterPro" id="IPR014729">
    <property type="entry name" value="Rossmann-like_a/b/a_fold"/>
</dbReference>
<accession>A0ABU9U9J3</accession>
<keyword evidence="1" id="KW-1133">Transmembrane helix</keyword>
<dbReference type="InterPro" id="IPR051599">
    <property type="entry name" value="Cell_Envelope_Assoc"/>
</dbReference>
<organism evidence="3 4">
    <name type="scientific">Rarispira pelagica</name>
    <dbReference type="NCBI Taxonomy" id="3141764"/>
    <lineage>
        <taxon>Bacteria</taxon>
        <taxon>Pseudomonadati</taxon>
        <taxon>Spirochaetota</taxon>
        <taxon>Spirochaetia</taxon>
        <taxon>Winmispirales</taxon>
        <taxon>Winmispiraceae</taxon>
        <taxon>Rarispira</taxon>
    </lineage>
</organism>
<dbReference type="InterPro" id="IPR003848">
    <property type="entry name" value="DUF218"/>
</dbReference>
<dbReference type="PANTHER" id="PTHR30336:SF4">
    <property type="entry name" value="ENVELOPE BIOGENESIS FACTOR ELYC"/>
    <property type="match status" value="1"/>
</dbReference>
<evidence type="ECO:0000313" key="4">
    <source>
        <dbReference type="Proteomes" id="UP001466331"/>
    </source>
</evidence>
<feature type="transmembrane region" description="Helical" evidence="1">
    <location>
        <begin position="39"/>
        <end position="62"/>
    </location>
</feature>
<dbReference type="PANTHER" id="PTHR30336">
    <property type="entry name" value="INNER MEMBRANE PROTEIN, PROBABLE PERMEASE"/>
    <property type="match status" value="1"/>
</dbReference>
<evidence type="ECO:0000313" key="3">
    <source>
        <dbReference type="EMBL" id="MEM5947333.1"/>
    </source>
</evidence>
<proteinExistence type="predicted"/>
<evidence type="ECO:0000256" key="1">
    <source>
        <dbReference type="SAM" id="Phobius"/>
    </source>
</evidence>
<dbReference type="Pfam" id="PF02698">
    <property type="entry name" value="DUF218"/>
    <property type="match status" value="1"/>
</dbReference>
<feature type="transmembrane region" description="Helical" evidence="1">
    <location>
        <begin position="6"/>
        <end position="27"/>
    </location>
</feature>
<keyword evidence="1" id="KW-0812">Transmembrane</keyword>
<dbReference type="CDD" id="cd06259">
    <property type="entry name" value="YdcF-like"/>
    <property type="match status" value="1"/>
</dbReference>
<gene>
    <name evidence="3" type="ORF">WKV44_02130</name>
</gene>
<protein>
    <submittedName>
        <fullName evidence="3">YdcF family protein</fullName>
    </submittedName>
</protein>
<keyword evidence="4" id="KW-1185">Reference proteome</keyword>
<reference evidence="3 4" key="1">
    <citation type="submission" date="2024-03" db="EMBL/GenBank/DDBJ databases">
        <title>Ignisphaera cupida sp. nov., a hyperthermophilic hydrolytic archaeon from a hot spring of Kamchatka, and proposal of Ignisphaeraceae fam. nov.</title>
        <authorList>
            <person name="Podosokorskaya O.A."/>
            <person name="Elcheninov A.G."/>
            <person name="Maltseva A.I."/>
            <person name="Zayulina K.S."/>
            <person name="Novikov A."/>
            <person name="Merkel A.Y."/>
        </authorList>
    </citation>
    <scope>NUCLEOTIDE SEQUENCE [LARGE SCALE GENOMIC DNA]</scope>
    <source>
        <strain evidence="3 4">38H-sp</strain>
    </source>
</reference>
<comment type="caution">
    <text evidence="3">The sequence shown here is derived from an EMBL/GenBank/DDBJ whole genome shotgun (WGS) entry which is preliminary data.</text>
</comment>
<dbReference type="RefSeq" id="WP_420068782.1">
    <property type="nucleotide sequence ID" value="NZ_JBCHKQ010000001.1"/>
</dbReference>
<feature type="domain" description="DUF218" evidence="2">
    <location>
        <begin position="79"/>
        <end position="234"/>
    </location>
</feature>
<dbReference type="Proteomes" id="UP001466331">
    <property type="component" value="Unassembled WGS sequence"/>
</dbReference>
<sequence length="243" mass="27228">MLFTLSRVISAFLLPPGIFIVLLAFYAMKEKTRGNTRTAATIGVFAIFIYLFSTPLFSNFVLSPLEPKQLLRIPSDAYCIVVLGGGSSGPVSVEQPSASSSSRLLYAAYLAKKLGLPLYITGGAVYKNSSAESLVMTEYVRNFGIKIYTEDKSKNTWENAKNMAKIIPNNSKIILITSAFHMPRAIWSFKKNGLEVIPAPCDYRIRYDLPLYMIFLPSVTSFESSSIALREYIAYLWYSLRYN</sequence>
<keyword evidence="1" id="KW-0472">Membrane</keyword>
<name>A0ABU9U9J3_9SPIR</name>
<dbReference type="Gene3D" id="3.40.50.620">
    <property type="entry name" value="HUPs"/>
    <property type="match status" value="1"/>
</dbReference>
<evidence type="ECO:0000259" key="2">
    <source>
        <dbReference type="Pfam" id="PF02698"/>
    </source>
</evidence>
<dbReference type="EMBL" id="JBCHKQ010000001">
    <property type="protein sequence ID" value="MEM5947333.1"/>
    <property type="molecule type" value="Genomic_DNA"/>
</dbReference>